<accession>A0AAD7XRZ5</accession>
<dbReference type="Proteomes" id="UP001234581">
    <property type="component" value="Unassembled WGS sequence"/>
</dbReference>
<dbReference type="GeneID" id="83219508"/>
<gene>
    <name evidence="2" type="ORF">O0I10_012121</name>
</gene>
<evidence type="ECO:0000256" key="1">
    <source>
        <dbReference type="SAM" id="MobiDB-lite"/>
    </source>
</evidence>
<proteinExistence type="predicted"/>
<feature type="compositionally biased region" description="Low complexity" evidence="1">
    <location>
        <begin position="115"/>
        <end position="125"/>
    </location>
</feature>
<feature type="region of interest" description="Disordered" evidence="1">
    <location>
        <begin position="115"/>
        <end position="176"/>
    </location>
</feature>
<keyword evidence="3" id="KW-1185">Reference proteome</keyword>
<feature type="compositionally biased region" description="Acidic residues" evidence="1">
    <location>
        <begin position="145"/>
        <end position="160"/>
    </location>
</feature>
<comment type="caution">
    <text evidence="2">The sequence shown here is derived from an EMBL/GenBank/DDBJ whole genome shotgun (WGS) entry which is preliminary data.</text>
</comment>
<dbReference type="EMBL" id="JARTCD010000112">
    <property type="protein sequence ID" value="KAJ8652265.1"/>
    <property type="molecule type" value="Genomic_DNA"/>
</dbReference>
<evidence type="ECO:0000313" key="3">
    <source>
        <dbReference type="Proteomes" id="UP001234581"/>
    </source>
</evidence>
<name>A0AAD7XRZ5_9FUNG</name>
<sequence length="425" mass="46215">MTRDQGTKLIWLARDSIDDKDIWNQQSTDHNGRRRSMDQLATMCGILKGDIEQLSGRRFKVTAGNMTKLSWLVETKTLVFMDELWRDCLLFVTRSNDGYGRFLQAGNSSLGGLVTSSLGSSSSTSQPAKRVRHNEDASTTSASGDDGDDNDDEDDEDESPWDMFQGWSTLGGPPSKEVFKWKDEQPDLVELFDADSTIMEKLKANATGVNVELVNDKAIKVDGPIQKVERLLEGDAAIVVMGPSPVNYVTITIIGPLVKSKLAAIKSSIGKLARPVAAEKLHFSVAKTSGHWSSEQVSQLAHGIDKYLRRSSSCAASSSSFICDTVAFTNFNSNIQVLGVAPSDTNSPDHQLIGELHGVLGGKRGLTMKITPLVTIVNKGKKKLSGSDFQDFNKANGKDGFLGPLALQANKNKTSLLGIMYIVKL</sequence>
<dbReference type="RefSeq" id="XP_058337179.1">
    <property type="nucleotide sequence ID" value="XM_058492067.1"/>
</dbReference>
<evidence type="ECO:0000313" key="2">
    <source>
        <dbReference type="EMBL" id="KAJ8652265.1"/>
    </source>
</evidence>
<organism evidence="2 3">
    <name type="scientific">Lichtheimia ornata</name>
    <dbReference type="NCBI Taxonomy" id="688661"/>
    <lineage>
        <taxon>Eukaryota</taxon>
        <taxon>Fungi</taxon>
        <taxon>Fungi incertae sedis</taxon>
        <taxon>Mucoromycota</taxon>
        <taxon>Mucoromycotina</taxon>
        <taxon>Mucoromycetes</taxon>
        <taxon>Mucorales</taxon>
        <taxon>Lichtheimiaceae</taxon>
        <taxon>Lichtheimia</taxon>
    </lineage>
</organism>
<protein>
    <submittedName>
        <fullName evidence="2">Uncharacterized protein</fullName>
    </submittedName>
</protein>
<reference evidence="2 3" key="1">
    <citation type="submission" date="2023-03" db="EMBL/GenBank/DDBJ databases">
        <title>Genome sequence of Lichtheimia ornata CBS 291.66.</title>
        <authorList>
            <person name="Mohabir J.T."/>
            <person name="Shea T.P."/>
            <person name="Kurbessoian T."/>
            <person name="Berby B."/>
            <person name="Fontaine J."/>
            <person name="Livny J."/>
            <person name="Gnirke A."/>
            <person name="Stajich J.E."/>
            <person name="Cuomo C.A."/>
        </authorList>
    </citation>
    <scope>NUCLEOTIDE SEQUENCE [LARGE SCALE GENOMIC DNA]</scope>
    <source>
        <strain evidence="2">CBS 291.66</strain>
    </source>
</reference>
<dbReference type="AlphaFoldDB" id="A0AAD7XRZ5"/>